<keyword evidence="5" id="KW-0143">Chaperone</keyword>
<dbReference type="InterPro" id="IPR011989">
    <property type="entry name" value="ARM-like"/>
</dbReference>
<evidence type="ECO:0000256" key="4">
    <source>
        <dbReference type="ARBA" id="ARBA00022658"/>
    </source>
</evidence>
<comment type="subcellular location">
    <subcellularLocation>
        <location evidence="1">Cytoplasm</location>
        <location evidence="1">Cell cortex</location>
    </subcellularLocation>
</comment>
<proteinExistence type="inferred from homology"/>
<dbReference type="SUPFAM" id="SSF48371">
    <property type="entry name" value="ARM repeat"/>
    <property type="match status" value="1"/>
</dbReference>
<accession>A0A6G0U8R9</accession>
<dbReference type="OrthoDB" id="5585685at2759"/>
<reference evidence="6 7" key="1">
    <citation type="submission" date="2019-08" db="EMBL/GenBank/DDBJ databases">
        <title>The genome of the soybean aphid Biotype 1, its phylome, world population structure and adaptation to the North American continent.</title>
        <authorList>
            <person name="Giordano R."/>
            <person name="Donthu R.K."/>
            <person name="Hernandez A.G."/>
            <person name="Wright C.L."/>
            <person name="Zimin A.V."/>
        </authorList>
    </citation>
    <scope>NUCLEOTIDE SEQUENCE [LARGE SCALE GENOMIC DNA]</scope>
    <source>
        <tissue evidence="6">Whole aphids</tissue>
    </source>
</reference>
<evidence type="ECO:0000256" key="2">
    <source>
        <dbReference type="ARBA" id="ARBA00009049"/>
    </source>
</evidence>
<dbReference type="Pfam" id="PF10165">
    <property type="entry name" value="Ric8"/>
    <property type="match status" value="1"/>
</dbReference>
<dbReference type="GO" id="GO:0007186">
    <property type="term" value="P:G protein-coupled receptor signaling pathway"/>
    <property type="evidence" value="ECO:0007669"/>
    <property type="project" value="TreeGrafter"/>
</dbReference>
<dbReference type="InterPro" id="IPR016024">
    <property type="entry name" value="ARM-type_fold"/>
</dbReference>
<evidence type="ECO:0008006" key="8">
    <source>
        <dbReference type="Google" id="ProtNLM"/>
    </source>
</evidence>
<dbReference type="GO" id="GO:0005938">
    <property type="term" value="C:cell cortex"/>
    <property type="evidence" value="ECO:0007669"/>
    <property type="project" value="UniProtKB-SubCell"/>
</dbReference>
<dbReference type="AlphaFoldDB" id="A0A6G0U8R9"/>
<comment type="caution">
    <text evidence="6">The sequence shown here is derived from an EMBL/GenBank/DDBJ whole genome shotgun (WGS) entry which is preliminary data.</text>
</comment>
<keyword evidence="7" id="KW-1185">Reference proteome</keyword>
<sequence>MISEINAAIKQNDFQRIKVLVETVIEEHTNTFSFDAFHADNTFKQLWESMFLCLTVESYRCIHKQCLTCIRLLSRDKTHLKDIVIEKHINILLHCANLVDNTLCIVITTENTDIIVEGLKCLCNIVYNCDTAQEVCCSNKTVDCIILRLRTYFEQNIPYVIKYFDIKLLFLLTAFNKDIRLKITEELHGLTYLTEVLDNILRGTIEDSSKNNSSSLQEENVLLSCEILKTLFNLTVIPKSESTVEDDYSIWIRLISILRDLLVTSNFVIPLFQDNIICNVINLLTNAPPTCLDQLLVKSHWCEFDALKVIVNFLDNKLSNTENPTYEHISPTLMVLLKGSRCIAKFRCEVRQQILPPLKDVINRPEQGKTLRNKLCRLLTTPNVSLRDLVAELLFVLCKENVGRMIKYTGFGNAAGLFANRGLLCKTSNPDYSSDSEDSDTEEYLTYKDQINPVLGCYEPPKPNPFECMSVEQQEHEVMQLVSKMDKLTREGVIQPCKIGDDGRPKPIEHVLQLQEELMNHFTNIKNKDGPDDESD</sequence>
<organism evidence="6 7">
    <name type="scientific">Aphis glycines</name>
    <name type="common">Soybean aphid</name>
    <dbReference type="NCBI Taxonomy" id="307491"/>
    <lineage>
        <taxon>Eukaryota</taxon>
        <taxon>Metazoa</taxon>
        <taxon>Ecdysozoa</taxon>
        <taxon>Arthropoda</taxon>
        <taxon>Hexapoda</taxon>
        <taxon>Insecta</taxon>
        <taxon>Pterygota</taxon>
        <taxon>Neoptera</taxon>
        <taxon>Paraneoptera</taxon>
        <taxon>Hemiptera</taxon>
        <taxon>Sternorrhyncha</taxon>
        <taxon>Aphidomorpha</taxon>
        <taxon>Aphidoidea</taxon>
        <taxon>Aphididae</taxon>
        <taxon>Aphidini</taxon>
        <taxon>Aphis</taxon>
        <taxon>Aphis</taxon>
    </lineage>
</organism>
<gene>
    <name evidence="6" type="ORF">AGLY_000890</name>
</gene>
<dbReference type="GO" id="GO:0001965">
    <property type="term" value="F:G-protein alpha-subunit binding"/>
    <property type="evidence" value="ECO:0007669"/>
    <property type="project" value="TreeGrafter"/>
</dbReference>
<evidence type="ECO:0000313" key="7">
    <source>
        <dbReference type="Proteomes" id="UP000475862"/>
    </source>
</evidence>
<dbReference type="InterPro" id="IPR019318">
    <property type="entry name" value="Gua_nucleotide_exch_fac_Ric8"/>
</dbReference>
<keyword evidence="3" id="KW-0963">Cytoplasm</keyword>
<dbReference type="InterPro" id="IPR008376">
    <property type="entry name" value="Chaperone_Ric-8_A/B"/>
</dbReference>
<protein>
    <recommendedName>
        <fullName evidence="8">Synembryn</fullName>
    </recommendedName>
</protein>
<dbReference type="EMBL" id="VYZN01000001">
    <property type="protein sequence ID" value="KAE9545347.1"/>
    <property type="molecule type" value="Genomic_DNA"/>
</dbReference>
<dbReference type="PRINTS" id="PR01802">
    <property type="entry name" value="SYNEMBRYN"/>
</dbReference>
<comment type="similarity">
    <text evidence="2">Belongs to the synembryn family.</text>
</comment>
<keyword evidence="4" id="KW-0344">Guanine-nucleotide releasing factor</keyword>
<evidence type="ECO:0000256" key="3">
    <source>
        <dbReference type="ARBA" id="ARBA00022490"/>
    </source>
</evidence>
<evidence type="ECO:0000256" key="5">
    <source>
        <dbReference type="ARBA" id="ARBA00023186"/>
    </source>
</evidence>
<evidence type="ECO:0000256" key="1">
    <source>
        <dbReference type="ARBA" id="ARBA00004544"/>
    </source>
</evidence>
<dbReference type="PANTHER" id="PTHR12425">
    <property type="entry name" value="SYNEMBRYN"/>
    <property type="match status" value="1"/>
</dbReference>
<dbReference type="PANTHER" id="PTHR12425:SF5">
    <property type="entry name" value="SYNEMBRYN"/>
    <property type="match status" value="1"/>
</dbReference>
<name>A0A6G0U8R9_APHGL</name>
<dbReference type="Gene3D" id="1.25.10.10">
    <property type="entry name" value="Leucine-rich Repeat Variant"/>
    <property type="match status" value="1"/>
</dbReference>
<dbReference type="GO" id="GO:0005085">
    <property type="term" value="F:guanyl-nucleotide exchange factor activity"/>
    <property type="evidence" value="ECO:0007669"/>
    <property type="project" value="UniProtKB-KW"/>
</dbReference>
<evidence type="ECO:0000313" key="6">
    <source>
        <dbReference type="EMBL" id="KAE9545347.1"/>
    </source>
</evidence>
<dbReference type="Proteomes" id="UP000475862">
    <property type="component" value="Unassembled WGS sequence"/>
</dbReference>